<dbReference type="GO" id="GO:0016301">
    <property type="term" value="F:kinase activity"/>
    <property type="evidence" value="ECO:0007669"/>
    <property type="project" value="UniProtKB-KW"/>
</dbReference>
<keyword evidence="5" id="KW-0418">Kinase</keyword>
<dbReference type="STRING" id="1520.LF65_04349"/>
<dbReference type="RefSeq" id="WP_041898884.1">
    <property type="nucleotide sequence ID" value="NZ_CP010086.2"/>
</dbReference>
<sequence>MSNYIKKLKELNKDSLLEAGGKGANLGILINAGLPVPSGFVVTTSAYDVHLESSGLKERITKRLEKIKGQNINEISEASKDISSWIEEAPMPIEIQKELNIAFDGLYKKMGAGEKMSVSVRSSATAEDLPTASFAGQHETYLGIYGKENVIKHVKKCWASLWSSQSINYRISMNFEHLKVDLAVVVQAMIDSEAAGVMFTANPVNGKKDEILISASYGLGEVVVSGLITPDSFVLSKKGDIKEKSLGSKEINIKLTKSGVVTEKVPDSKRKSYCLGSNELKQLTKLAELVEKHYGSPQDTEWALSEGKIYLLQARPITTMEAEGEDFNILGSEDKIIYQGKKAAFGLQSVMEHSPYPHTPLDFACFTHFYQGIYTSFSETGFKMPKEQNKPMERESGCVALSYQAPSISPAIIWKGPKSLINSLFKDTNILWQDFSREANEWIKRMDTAKKNTNDAEKLIKFIKQGMKEYENFVYKRFSLIGMPGGITEYKFNKLIKKAVGKEKFEEVKENLLRVLPFRTALQNKEMIKIAQTAAINGKGSQAFEDAIDNFLKEYGDRPSIGAGRMISPSTWSEKPEMINEIIDALLCDTSILDSEESFKKQEEAYKIAKDLVKKGLKCDDYKKFIKVLEKIRSMVIIREESVFYLEKIAGCLHRMALKLGSLLVKKDYINDAEDVFFIFLEELNSVAEGKLNIEEKLNKRKKAFDKVYGAHEKGVHWLVATGSIPVFELKEKNKQDKNYDSNSIKGSAASRGVYEGQVCIVRNPSEFKKLKKGDILVSPYTSPIWTPLFKVASAAVTEIGSPTSHAAIVAREYGIPAVVAIDNATSILKDGQRIRVDGTNGVITLL</sequence>
<dbReference type="Gene3D" id="3.50.30.10">
    <property type="entry name" value="Phosphohistidine domain"/>
    <property type="match status" value="1"/>
</dbReference>
<evidence type="ECO:0000313" key="6">
    <source>
        <dbReference type="Proteomes" id="UP000031866"/>
    </source>
</evidence>
<keyword evidence="5" id="KW-0808">Transferase</keyword>
<dbReference type="AlphaFoldDB" id="A0A0B5QVC1"/>
<dbReference type="FunFam" id="3.30.1490.20:FF:000010">
    <property type="entry name" value="Phosphoenolpyruvate synthase"/>
    <property type="match status" value="1"/>
</dbReference>
<dbReference type="EMBL" id="CP010086">
    <property type="protein sequence ID" value="AJH00889.1"/>
    <property type="molecule type" value="Genomic_DNA"/>
</dbReference>
<keyword evidence="5" id="KW-0670">Pyruvate</keyword>
<dbReference type="InterPro" id="IPR008279">
    <property type="entry name" value="PEP-util_enz_mobile_dom"/>
</dbReference>
<keyword evidence="2" id="KW-0067">ATP-binding</keyword>
<dbReference type="Gene3D" id="3.30.1490.20">
    <property type="entry name" value="ATP-grasp fold, A domain"/>
    <property type="match status" value="1"/>
</dbReference>
<dbReference type="SUPFAM" id="SSF52009">
    <property type="entry name" value="Phosphohistidine domain"/>
    <property type="match status" value="1"/>
</dbReference>
<proteinExistence type="predicted"/>
<dbReference type="PANTHER" id="PTHR43615:SF1">
    <property type="entry name" value="PPDK_N DOMAIN-CONTAINING PROTEIN"/>
    <property type="match status" value="1"/>
</dbReference>
<dbReference type="InterPro" id="IPR002192">
    <property type="entry name" value="PPDK_AMP/ATP-bd"/>
</dbReference>
<dbReference type="SUPFAM" id="SSF56059">
    <property type="entry name" value="Glutathione synthetase ATP-binding domain-like"/>
    <property type="match status" value="1"/>
</dbReference>
<protein>
    <submittedName>
        <fullName evidence="5">Pyruvate, phosphate dikinase</fullName>
    </submittedName>
</protein>
<feature type="domain" description="Pyruvate phosphate dikinase AMP/ATP-binding" evidence="4">
    <location>
        <begin position="19"/>
        <end position="323"/>
    </location>
</feature>
<evidence type="ECO:0000313" key="5">
    <source>
        <dbReference type="EMBL" id="AJH00889.1"/>
    </source>
</evidence>
<dbReference type="PANTHER" id="PTHR43615">
    <property type="entry name" value="PHOSPHOENOLPYRUVATE SYNTHASE-RELATED"/>
    <property type="match status" value="1"/>
</dbReference>
<dbReference type="InterPro" id="IPR036637">
    <property type="entry name" value="Phosphohistidine_dom_sf"/>
</dbReference>
<keyword evidence="1" id="KW-0547">Nucleotide-binding</keyword>
<dbReference type="KEGG" id="cbei:LF65_04349"/>
<evidence type="ECO:0000256" key="2">
    <source>
        <dbReference type="ARBA" id="ARBA00022840"/>
    </source>
</evidence>
<evidence type="ECO:0000259" key="3">
    <source>
        <dbReference type="Pfam" id="PF00391"/>
    </source>
</evidence>
<organism evidence="5 6">
    <name type="scientific">Clostridium beijerinckii</name>
    <name type="common">Clostridium MP</name>
    <dbReference type="NCBI Taxonomy" id="1520"/>
    <lineage>
        <taxon>Bacteria</taxon>
        <taxon>Bacillati</taxon>
        <taxon>Bacillota</taxon>
        <taxon>Clostridia</taxon>
        <taxon>Eubacteriales</taxon>
        <taxon>Clostridiaceae</taxon>
        <taxon>Clostridium</taxon>
    </lineage>
</organism>
<evidence type="ECO:0000259" key="4">
    <source>
        <dbReference type="Pfam" id="PF01326"/>
    </source>
</evidence>
<dbReference type="InterPro" id="IPR051549">
    <property type="entry name" value="PEP_Utilizing_Enz"/>
</dbReference>
<dbReference type="Pfam" id="PF00391">
    <property type="entry name" value="PEP-utilizers"/>
    <property type="match status" value="1"/>
</dbReference>
<gene>
    <name evidence="5" type="ORF">LF65_04349</name>
</gene>
<accession>A0A0B5QVC1</accession>
<evidence type="ECO:0000256" key="1">
    <source>
        <dbReference type="ARBA" id="ARBA00022741"/>
    </source>
</evidence>
<dbReference type="InterPro" id="IPR013815">
    <property type="entry name" value="ATP_grasp_subdomain_1"/>
</dbReference>
<dbReference type="Proteomes" id="UP000031866">
    <property type="component" value="Chromosome"/>
</dbReference>
<dbReference type="Pfam" id="PF01326">
    <property type="entry name" value="PPDK_N"/>
    <property type="match status" value="1"/>
</dbReference>
<dbReference type="Gene3D" id="3.30.470.20">
    <property type="entry name" value="ATP-grasp fold, B domain"/>
    <property type="match status" value="1"/>
</dbReference>
<name>A0A0B5QVC1_CLOBE</name>
<dbReference type="GO" id="GO:0005524">
    <property type="term" value="F:ATP binding"/>
    <property type="evidence" value="ECO:0007669"/>
    <property type="project" value="UniProtKB-KW"/>
</dbReference>
<feature type="domain" description="PEP-utilising enzyme mobile" evidence="3">
    <location>
        <begin position="772"/>
        <end position="842"/>
    </location>
</feature>
<dbReference type="OrthoDB" id="9765468at2"/>
<reference evidence="6" key="1">
    <citation type="submission" date="2014-12" db="EMBL/GenBank/DDBJ databases">
        <title>Genome sequence of Clostridium beijerinckii strain 59B.</title>
        <authorList>
            <person name="Little G.T."/>
            <person name="Minton N.P."/>
        </authorList>
    </citation>
    <scope>NUCLEOTIDE SEQUENCE [LARGE SCALE GENOMIC DNA]</scope>
    <source>
        <strain evidence="6">59B</strain>
    </source>
</reference>